<accession>A0A6M3MDK8</accession>
<name>A0A6M3MDK8_9ZZZZ</name>
<dbReference type="AlphaFoldDB" id="A0A6M3MDK8"/>
<evidence type="ECO:0000313" key="1">
    <source>
        <dbReference type="EMBL" id="QJA99057.1"/>
    </source>
</evidence>
<protein>
    <submittedName>
        <fullName evidence="2">Uncharacterized protein</fullName>
    </submittedName>
</protein>
<gene>
    <name evidence="1" type="ORF">MM171A01336_0005</name>
    <name evidence="2" type="ORF">MM171B00768_0009</name>
</gene>
<organism evidence="2">
    <name type="scientific">viral metagenome</name>
    <dbReference type="NCBI Taxonomy" id="1070528"/>
    <lineage>
        <taxon>unclassified sequences</taxon>
        <taxon>metagenomes</taxon>
        <taxon>organismal metagenomes</taxon>
    </lineage>
</organism>
<evidence type="ECO:0000313" key="2">
    <source>
        <dbReference type="EMBL" id="QJB03376.1"/>
    </source>
</evidence>
<proteinExistence type="predicted"/>
<dbReference type="EMBL" id="MT143842">
    <property type="protein sequence ID" value="QJB03376.1"/>
    <property type="molecule type" value="Genomic_DNA"/>
</dbReference>
<dbReference type="EMBL" id="MT143626">
    <property type="protein sequence ID" value="QJA99057.1"/>
    <property type="molecule type" value="Genomic_DNA"/>
</dbReference>
<sequence>MGIVRKYIEEGGGNFLTVKNCAIDATVTIKAVSLDDETFDKSYIVIAGIYDPSGEDCNVRLGVQNLERITEDLGDDELTWPGQKIVCMGTQTYPGLGTKGLLWRGVRGGQKVELASADVVGDIVNKILAAKPDLSRNAVIKLIDTERDKAGGLLTVEAAAHLVASNLGVK</sequence>
<reference evidence="2" key="1">
    <citation type="submission" date="2020-03" db="EMBL/GenBank/DDBJ databases">
        <title>The deep terrestrial virosphere.</title>
        <authorList>
            <person name="Holmfeldt K."/>
            <person name="Nilsson E."/>
            <person name="Simone D."/>
            <person name="Lopez-Fernandez M."/>
            <person name="Wu X."/>
            <person name="de Brujin I."/>
            <person name="Lundin D."/>
            <person name="Andersson A."/>
            <person name="Bertilsson S."/>
            <person name="Dopson M."/>
        </authorList>
    </citation>
    <scope>NUCLEOTIDE SEQUENCE</scope>
    <source>
        <strain evidence="1">MM171A01336</strain>
        <strain evidence="2">MM171B00768</strain>
    </source>
</reference>